<keyword evidence="1" id="KW-1133">Transmembrane helix</keyword>
<dbReference type="Gene3D" id="3.40.50.1110">
    <property type="entry name" value="SGNH hydrolase"/>
    <property type="match status" value="1"/>
</dbReference>
<evidence type="ECO:0000256" key="1">
    <source>
        <dbReference type="SAM" id="Phobius"/>
    </source>
</evidence>
<keyword evidence="1" id="KW-0472">Membrane</keyword>
<comment type="caution">
    <text evidence="3">The sequence shown here is derived from an EMBL/GenBank/DDBJ whole genome shotgun (WGS) entry which is preliminary data.</text>
</comment>
<reference evidence="3 4" key="1">
    <citation type="submission" date="2017-03" db="EMBL/GenBank/DDBJ databases">
        <title>Isolation of Levoglucosan Utilizing Bacteria.</title>
        <authorList>
            <person name="Arya A.S."/>
        </authorList>
    </citation>
    <scope>NUCLEOTIDE SEQUENCE [LARGE SCALE GENOMIC DNA]</scope>
    <source>
        <strain evidence="3 4">MEC069</strain>
    </source>
</reference>
<protein>
    <recommendedName>
        <fullName evidence="2">SGNH hydrolase-type esterase domain-containing protein</fullName>
    </recommendedName>
</protein>
<feature type="domain" description="SGNH hydrolase-type esterase" evidence="2">
    <location>
        <begin position="129"/>
        <end position="325"/>
    </location>
</feature>
<evidence type="ECO:0000259" key="2">
    <source>
        <dbReference type="Pfam" id="PF13472"/>
    </source>
</evidence>
<dbReference type="InterPro" id="IPR013830">
    <property type="entry name" value="SGNH_hydro"/>
</dbReference>
<keyword evidence="4" id="KW-1185">Reference proteome</keyword>
<sequence>MRKPRQGRPVAADLSTEVHICYLWTTIPDRNVCTLFLPRSLQIVLRTFTLKGIKHFRHKGEADVKSSGWIGGLAGAVGALTALLLLVGFGFAARQIWYPQAGSGQLAISTPAAATPNPQADKSQLRIVALGDSLTAGVGDSTGKGYVGRFREKLEAQTGKPVYVLNNLAISGRRTPQLLDDLAQKKTLDAIAEADIVVLTIGGNDIFEGGADVFTGEGDEQEFNPQAAEPRIAPALARLAQILDIIHKANPQAKLMYVGLYHPFLDIDAERSGSLIVERWNDGAFALLNRYPGAVLVPTYDLFESNLLKYLYSDHFHPNGDGYERIAERMTQILR</sequence>
<dbReference type="PANTHER" id="PTHR30383">
    <property type="entry name" value="THIOESTERASE 1/PROTEASE 1/LYSOPHOSPHOLIPASE L1"/>
    <property type="match status" value="1"/>
</dbReference>
<dbReference type="GO" id="GO:0004622">
    <property type="term" value="F:phosphatidylcholine lysophospholipase activity"/>
    <property type="evidence" value="ECO:0007669"/>
    <property type="project" value="TreeGrafter"/>
</dbReference>
<dbReference type="AlphaFoldDB" id="A0A4Y8Q839"/>
<organism evidence="3 4">
    <name type="scientific">Paenibacillus athensensis</name>
    <dbReference type="NCBI Taxonomy" id="1967502"/>
    <lineage>
        <taxon>Bacteria</taxon>
        <taxon>Bacillati</taxon>
        <taxon>Bacillota</taxon>
        <taxon>Bacilli</taxon>
        <taxon>Bacillales</taxon>
        <taxon>Paenibacillaceae</taxon>
        <taxon>Paenibacillus</taxon>
    </lineage>
</organism>
<dbReference type="EMBL" id="MYFO01000004">
    <property type="protein sequence ID" value="TFE90597.1"/>
    <property type="molecule type" value="Genomic_DNA"/>
</dbReference>
<dbReference type="OrthoDB" id="252349at2"/>
<dbReference type="SUPFAM" id="SSF52266">
    <property type="entry name" value="SGNH hydrolase"/>
    <property type="match status" value="1"/>
</dbReference>
<gene>
    <name evidence="3" type="ORF">B5M42_04840</name>
</gene>
<name>A0A4Y8Q839_9BACL</name>
<feature type="transmembrane region" description="Helical" evidence="1">
    <location>
        <begin position="69"/>
        <end position="93"/>
    </location>
</feature>
<dbReference type="Pfam" id="PF13472">
    <property type="entry name" value="Lipase_GDSL_2"/>
    <property type="match status" value="1"/>
</dbReference>
<dbReference type="InterPro" id="IPR051532">
    <property type="entry name" value="Ester_Hydrolysis_Enzymes"/>
</dbReference>
<accession>A0A4Y8Q839</accession>
<dbReference type="InterPro" id="IPR036514">
    <property type="entry name" value="SGNH_hydro_sf"/>
</dbReference>
<dbReference type="Proteomes" id="UP000298246">
    <property type="component" value="Unassembled WGS sequence"/>
</dbReference>
<dbReference type="PANTHER" id="PTHR30383:SF27">
    <property type="entry name" value="SPORE GERMINATION LIPASE LIPC"/>
    <property type="match status" value="1"/>
</dbReference>
<evidence type="ECO:0000313" key="3">
    <source>
        <dbReference type="EMBL" id="TFE90597.1"/>
    </source>
</evidence>
<keyword evidence="1" id="KW-0812">Transmembrane</keyword>
<proteinExistence type="predicted"/>
<evidence type="ECO:0000313" key="4">
    <source>
        <dbReference type="Proteomes" id="UP000298246"/>
    </source>
</evidence>